<name>A0AAN9N2C0_CANGL</name>
<reference evidence="2 3" key="1">
    <citation type="submission" date="2024-01" db="EMBL/GenBank/DDBJ databases">
        <title>The genomes of 5 underutilized Papilionoideae crops provide insights into root nodulation and disease resistanc.</title>
        <authorList>
            <person name="Jiang F."/>
        </authorList>
    </citation>
    <scope>NUCLEOTIDE SEQUENCE [LARGE SCALE GENOMIC DNA]</scope>
    <source>
        <strain evidence="2">LVBAO_FW01</strain>
        <tissue evidence="2">Leaves</tissue>
    </source>
</reference>
<dbReference type="EMBL" id="JAYMYQ010000001">
    <property type="protein sequence ID" value="KAK7362424.1"/>
    <property type="molecule type" value="Genomic_DNA"/>
</dbReference>
<comment type="caution">
    <text evidence="2">The sequence shown here is derived from an EMBL/GenBank/DDBJ whole genome shotgun (WGS) entry which is preliminary data.</text>
</comment>
<evidence type="ECO:0000313" key="3">
    <source>
        <dbReference type="Proteomes" id="UP001367508"/>
    </source>
</evidence>
<dbReference type="AlphaFoldDB" id="A0AAN9N2C0"/>
<evidence type="ECO:0000256" key="1">
    <source>
        <dbReference type="SAM" id="MobiDB-lite"/>
    </source>
</evidence>
<gene>
    <name evidence="2" type="ORF">VNO77_04536</name>
</gene>
<evidence type="ECO:0000313" key="2">
    <source>
        <dbReference type="EMBL" id="KAK7362424.1"/>
    </source>
</evidence>
<keyword evidence="3" id="KW-1185">Reference proteome</keyword>
<proteinExistence type="predicted"/>
<sequence>MVICWANSICVVTCYTRDGKGEQFCHKNVDGRARTSDLSMALSQVSRSINFNPGSRKGSCLTSSSPCVDHEVRVGLRERKRSLHTETFPPLNPGDFAKEP</sequence>
<accession>A0AAN9N2C0</accession>
<dbReference type="Proteomes" id="UP001367508">
    <property type="component" value="Unassembled WGS sequence"/>
</dbReference>
<feature type="region of interest" description="Disordered" evidence="1">
    <location>
        <begin position="79"/>
        <end position="100"/>
    </location>
</feature>
<protein>
    <submittedName>
        <fullName evidence="2">Uncharacterized protein</fullName>
    </submittedName>
</protein>
<organism evidence="2 3">
    <name type="scientific">Canavalia gladiata</name>
    <name type="common">Sword bean</name>
    <name type="synonym">Dolichos gladiatus</name>
    <dbReference type="NCBI Taxonomy" id="3824"/>
    <lineage>
        <taxon>Eukaryota</taxon>
        <taxon>Viridiplantae</taxon>
        <taxon>Streptophyta</taxon>
        <taxon>Embryophyta</taxon>
        <taxon>Tracheophyta</taxon>
        <taxon>Spermatophyta</taxon>
        <taxon>Magnoliopsida</taxon>
        <taxon>eudicotyledons</taxon>
        <taxon>Gunneridae</taxon>
        <taxon>Pentapetalae</taxon>
        <taxon>rosids</taxon>
        <taxon>fabids</taxon>
        <taxon>Fabales</taxon>
        <taxon>Fabaceae</taxon>
        <taxon>Papilionoideae</taxon>
        <taxon>50 kb inversion clade</taxon>
        <taxon>NPAAA clade</taxon>
        <taxon>indigoferoid/millettioid clade</taxon>
        <taxon>Phaseoleae</taxon>
        <taxon>Canavalia</taxon>
    </lineage>
</organism>